<sequence>MYDISNCFNPEEYMEESFKSTIGNFDYIQNYADEVRKEYSNKENLVTYNGYNEYRIKDTNGEPVALFHFDKDFTEVIDSDTLKNLKMYVNLTPENRCNITVFHHTDLDGDSSGSLINQLIRFNNQTSIRFIRYNYNGTFISDEIERMVENPTYEKKKNIAFVLDLSLKNNQLEEILKYYDKVIWIDHHITSLYQNPISLCNQYNNFTYILDTRECGCWLTYAWLYNSIKAVNSKDTVDSVLEMLENFDMTQEQYKLDDNANEILEVYKSKAPLVGLISVYDLKQDVKYPQAYQPALWLNQWYNDIKTLEPYCNTWQNIWRGNYYYDDEDNKPFITPDVEEILTNGYKLYTLFQLKMKALRVADPVYEYKVNDKNTNLEFHCLNGFGFSQRFEDNREDIKIIARFIDNRSKLSFSFYTDNEEIKELVPLGKLSNKYFNGGGHPGAAGGSVPVGVMTETFEKIISAGSLPQPDNKYRLKDVDFNFSDLQELESIIGNTNFTGSTDEVRFDDIMDIYFRLFVALIVYEYKLAKR</sequence>
<protein>
    <submittedName>
        <fullName evidence="1">Putative phosphohydrolase</fullName>
    </submittedName>
</protein>
<dbReference type="PANTHER" id="PTHR42146">
    <property type="entry name" value="3',5'-CYCLIC-NUCLEOTIDE PHOSPHODIESTERASE"/>
    <property type="match status" value="1"/>
</dbReference>
<dbReference type="Gene3D" id="3.90.1640.10">
    <property type="entry name" value="inorganic pyrophosphatase (n-terminal core)"/>
    <property type="match status" value="1"/>
</dbReference>
<proteinExistence type="predicted"/>
<name>A0A8S5TGE0_9CAUD</name>
<organism evidence="1">
    <name type="scientific">Myoviridae sp. ctIty1</name>
    <dbReference type="NCBI Taxonomy" id="2827673"/>
    <lineage>
        <taxon>Viruses</taxon>
        <taxon>Duplodnaviria</taxon>
        <taxon>Heunggongvirae</taxon>
        <taxon>Uroviricota</taxon>
        <taxon>Caudoviricetes</taxon>
    </lineage>
</organism>
<reference evidence="1" key="1">
    <citation type="journal article" date="2021" name="Proc. Natl. Acad. Sci. U.S.A.">
        <title>A Catalog of Tens of Thousands of Viruses from Human Metagenomes Reveals Hidden Associations with Chronic Diseases.</title>
        <authorList>
            <person name="Tisza M.J."/>
            <person name="Buck C.B."/>
        </authorList>
    </citation>
    <scope>NUCLEOTIDE SEQUENCE</scope>
    <source>
        <strain evidence="1">CtIty1</strain>
    </source>
</reference>
<dbReference type="InterPro" id="IPR052968">
    <property type="entry name" value="Nucleotide_metab_enz"/>
</dbReference>
<dbReference type="EMBL" id="BK032823">
    <property type="protein sequence ID" value="DAF62216.1"/>
    <property type="molecule type" value="Genomic_DNA"/>
</dbReference>
<dbReference type="PANTHER" id="PTHR42146:SF1">
    <property type="entry name" value="OLIGORIBONUCLEASE NRNB"/>
    <property type="match status" value="1"/>
</dbReference>
<dbReference type="InterPro" id="IPR038763">
    <property type="entry name" value="DHH_sf"/>
</dbReference>
<dbReference type="SUPFAM" id="SSF64182">
    <property type="entry name" value="DHH phosphoesterases"/>
    <property type="match status" value="1"/>
</dbReference>
<accession>A0A8S5TGE0</accession>
<evidence type="ECO:0000313" key="1">
    <source>
        <dbReference type="EMBL" id="DAF62216.1"/>
    </source>
</evidence>